<evidence type="ECO:0008006" key="4">
    <source>
        <dbReference type="Google" id="ProtNLM"/>
    </source>
</evidence>
<proteinExistence type="predicted"/>
<dbReference type="SUPFAM" id="SSF51695">
    <property type="entry name" value="PLC-like phosphodiesterases"/>
    <property type="match status" value="1"/>
</dbReference>
<accession>A0A672T107</accession>
<name>A0A672T107_SINGR</name>
<dbReference type="InterPro" id="IPR017946">
    <property type="entry name" value="PLC-like_Pdiesterase_TIM-brl"/>
</dbReference>
<keyword evidence="1" id="KW-1133">Transmembrane helix</keyword>
<evidence type="ECO:0000313" key="3">
    <source>
        <dbReference type="Proteomes" id="UP000472262"/>
    </source>
</evidence>
<dbReference type="Gene3D" id="3.20.20.190">
    <property type="entry name" value="Phosphatidylinositol (PI) phosphodiesterase"/>
    <property type="match status" value="1"/>
</dbReference>
<dbReference type="AlphaFoldDB" id="A0A672T107"/>
<sequence>NKKMAETADWMSNLNEKFTKIPLSQLAIPGSHDAMAYSLDMDSSVLEPKKTKALDKMFSIFLSPIVKKWGTTQVITLIHFHVILFTLIAFNSLMGKL</sequence>
<dbReference type="Ensembl" id="ENSSGRT00000114616.1">
    <property type="protein sequence ID" value="ENSSGRP00000107877.1"/>
    <property type="gene ID" value="ENSSGRG00000053189.1"/>
</dbReference>
<dbReference type="GO" id="GO:0008081">
    <property type="term" value="F:phosphoric diester hydrolase activity"/>
    <property type="evidence" value="ECO:0007669"/>
    <property type="project" value="InterPro"/>
</dbReference>
<keyword evidence="3" id="KW-1185">Reference proteome</keyword>
<reference evidence="2" key="1">
    <citation type="submission" date="2025-08" db="UniProtKB">
        <authorList>
            <consortium name="Ensembl"/>
        </authorList>
    </citation>
    <scope>IDENTIFICATION</scope>
</reference>
<evidence type="ECO:0000313" key="2">
    <source>
        <dbReference type="Ensembl" id="ENSSGRP00000107877.1"/>
    </source>
</evidence>
<protein>
    <recommendedName>
        <fullName evidence="4">Phosphatidylinositol-specific phospholipase C X domain-containing protein</fullName>
    </recommendedName>
</protein>
<reference evidence="2" key="2">
    <citation type="submission" date="2025-09" db="UniProtKB">
        <authorList>
            <consortium name="Ensembl"/>
        </authorList>
    </citation>
    <scope>IDENTIFICATION</scope>
</reference>
<dbReference type="InParanoid" id="A0A672T107"/>
<organism evidence="2 3">
    <name type="scientific">Sinocyclocheilus grahami</name>
    <name type="common">Dianchi golden-line fish</name>
    <name type="synonym">Barbus grahami</name>
    <dbReference type="NCBI Taxonomy" id="75366"/>
    <lineage>
        <taxon>Eukaryota</taxon>
        <taxon>Metazoa</taxon>
        <taxon>Chordata</taxon>
        <taxon>Craniata</taxon>
        <taxon>Vertebrata</taxon>
        <taxon>Euteleostomi</taxon>
        <taxon>Actinopterygii</taxon>
        <taxon>Neopterygii</taxon>
        <taxon>Teleostei</taxon>
        <taxon>Ostariophysi</taxon>
        <taxon>Cypriniformes</taxon>
        <taxon>Cyprinidae</taxon>
        <taxon>Cyprininae</taxon>
        <taxon>Sinocyclocheilus</taxon>
    </lineage>
</organism>
<feature type="transmembrane region" description="Helical" evidence="1">
    <location>
        <begin position="74"/>
        <end position="94"/>
    </location>
</feature>
<dbReference type="Proteomes" id="UP000472262">
    <property type="component" value="Unassembled WGS sequence"/>
</dbReference>
<keyword evidence="1" id="KW-0812">Transmembrane</keyword>
<evidence type="ECO:0000256" key="1">
    <source>
        <dbReference type="SAM" id="Phobius"/>
    </source>
</evidence>
<keyword evidence="1" id="KW-0472">Membrane</keyword>
<dbReference type="GO" id="GO:0006629">
    <property type="term" value="P:lipid metabolic process"/>
    <property type="evidence" value="ECO:0007669"/>
    <property type="project" value="InterPro"/>
</dbReference>